<dbReference type="OrthoDB" id="6779578at2759"/>
<dbReference type="EMBL" id="JABSTR010000008">
    <property type="protein sequence ID" value="KAH9378482.1"/>
    <property type="molecule type" value="Genomic_DNA"/>
</dbReference>
<keyword evidence="3" id="KW-1185">Reference proteome</keyword>
<organism evidence="2 3">
    <name type="scientific">Haemaphysalis longicornis</name>
    <name type="common">Bush tick</name>
    <dbReference type="NCBI Taxonomy" id="44386"/>
    <lineage>
        <taxon>Eukaryota</taxon>
        <taxon>Metazoa</taxon>
        <taxon>Ecdysozoa</taxon>
        <taxon>Arthropoda</taxon>
        <taxon>Chelicerata</taxon>
        <taxon>Arachnida</taxon>
        <taxon>Acari</taxon>
        <taxon>Parasitiformes</taxon>
        <taxon>Ixodida</taxon>
        <taxon>Ixodoidea</taxon>
        <taxon>Ixodidae</taxon>
        <taxon>Haemaphysalinae</taxon>
        <taxon>Haemaphysalis</taxon>
    </lineage>
</organism>
<gene>
    <name evidence="2" type="ORF">HPB48_005689</name>
</gene>
<evidence type="ECO:0000313" key="2">
    <source>
        <dbReference type="EMBL" id="KAH9378482.1"/>
    </source>
</evidence>
<sequence>MEQLNSTTLGVTVGGAYMSALAFADDILLLSDSFEGIQALVRHTEDYFQNMDRLINPSKSQYFRLRVNHYTHGFHYDLPLLQFSTSSLQSITPNRPIKYLGLDFVVNKNSDVNPRKAACLLDLIASASLRPFQKLQCIRQLIIPADLYTTSNTLQVENEAFRHDKSIGIRVKELLHLPKSLPNSHLWLPSRSGGLGLLQLARAAQAVQFKSFCRLLRLNDLAVNFLFDEVLVKNHKRIASVFQVPEGVSESKEVDAALKIGVARWFQDIKNQYSNKDIILTKTKDNSHMPTLGFIPTVKFLSDGDRNKVLRLRTNRAPTRTLSNRHASDPAARSCRRCAERPETALHILKECESVSLDSQERHNFVARQVARICREKNPGGLVVEEKVYTSPGGVRLKPDTLLEVDERVVIVDVAITWDSNKGILKQKCREEVEKYSVLQTFFPGRVVSFRGMAFGARSMLCRETMQAGKEVGLLPRDMSWLSACVVRGSLITMQRFTRRVLGRGAPELTFIL</sequence>
<evidence type="ECO:0000313" key="3">
    <source>
        <dbReference type="Proteomes" id="UP000821853"/>
    </source>
</evidence>
<dbReference type="InterPro" id="IPR000477">
    <property type="entry name" value="RT_dom"/>
</dbReference>
<comment type="caution">
    <text evidence="2">The sequence shown here is derived from an EMBL/GenBank/DDBJ whole genome shotgun (WGS) entry which is preliminary data.</text>
</comment>
<name>A0A9J6GSQ5_HAELO</name>
<dbReference type="OMA" id="CANEIPG"/>
<protein>
    <recommendedName>
        <fullName evidence="1">Reverse transcriptase domain-containing protein</fullName>
    </recommendedName>
</protein>
<dbReference type="AlphaFoldDB" id="A0A9J6GSQ5"/>
<feature type="domain" description="Reverse transcriptase" evidence="1">
    <location>
        <begin position="1"/>
        <end position="104"/>
    </location>
</feature>
<dbReference type="VEuPathDB" id="VectorBase:HLOH_062488"/>
<reference evidence="2 3" key="1">
    <citation type="journal article" date="2020" name="Cell">
        <title>Large-Scale Comparative Analyses of Tick Genomes Elucidate Their Genetic Diversity and Vector Capacities.</title>
        <authorList>
            <consortium name="Tick Genome and Microbiome Consortium (TIGMIC)"/>
            <person name="Jia N."/>
            <person name="Wang J."/>
            <person name="Shi W."/>
            <person name="Du L."/>
            <person name="Sun Y."/>
            <person name="Zhan W."/>
            <person name="Jiang J.F."/>
            <person name="Wang Q."/>
            <person name="Zhang B."/>
            <person name="Ji P."/>
            <person name="Bell-Sakyi L."/>
            <person name="Cui X.M."/>
            <person name="Yuan T.T."/>
            <person name="Jiang B.G."/>
            <person name="Yang W.F."/>
            <person name="Lam T.T."/>
            <person name="Chang Q.C."/>
            <person name="Ding S.J."/>
            <person name="Wang X.J."/>
            <person name="Zhu J.G."/>
            <person name="Ruan X.D."/>
            <person name="Zhao L."/>
            <person name="Wei J.T."/>
            <person name="Ye R.Z."/>
            <person name="Que T.C."/>
            <person name="Du C.H."/>
            <person name="Zhou Y.H."/>
            <person name="Cheng J.X."/>
            <person name="Dai P.F."/>
            <person name="Guo W.B."/>
            <person name="Han X.H."/>
            <person name="Huang E.J."/>
            <person name="Li L.F."/>
            <person name="Wei W."/>
            <person name="Gao Y.C."/>
            <person name="Liu J.Z."/>
            <person name="Shao H.Z."/>
            <person name="Wang X."/>
            <person name="Wang C.C."/>
            <person name="Yang T.C."/>
            <person name="Huo Q.B."/>
            <person name="Li W."/>
            <person name="Chen H.Y."/>
            <person name="Chen S.E."/>
            <person name="Zhou L.G."/>
            <person name="Ni X.B."/>
            <person name="Tian J.H."/>
            <person name="Sheng Y."/>
            <person name="Liu T."/>
            <person name="Pan Y.S."/>
            <person name="Xia L.Y."/>
            <person name="Li J."/>
            <person name="Zhao F."/>
            <person name="Cao W.C."/>
        </authorList>
    </citation>
    <scope>NUCLEOTIDE SEQUENCE [LARGE SCALE GENOMIC DNA]</scope>
    <source>
        <strain evidence="2">HaeL-2018</strain>
    </source>
</reference>
<proteinExistence type="predicted"/>
<accession>A0A9J6GSQ5</accession>
<evidence type="ECO:0000259" key="1">
    <source>
        <dbReference type="PROSITE" id="PS50878"/>
    </source>
</evidence>
<dbReference type="Proteomes" id="UP000821853">
    <property type="component" value="Unassembled WGS sequence"/>
</dbReference>
<dbReference type="PROSITE" id="PS50878">
    <property type="entry name" value="RT_POL"/>
    <property type="match status" value="1"/>
</dbReference>